<gene>
    <name evidence="2" type="ORF">GCM10022257_25840</name>
</gene>
<feature type="domain" description="N-acetyltransferase" evidence="1">
    <location>
        <begin position="14"/>
        <end position="164"/>
    </location>
</feature>
<accession>A0ABP8EED5</accession>
<keyword evidence="3" id="KW-1185">Reference proteome</keyword>
<organism evidence="2 3">
    <name type="scientific">Hyunsoonleella aestuarii</name>
    <dbReference type="NCBI Taxonomy" id="912802"/>
    <lineage>
        <taxon>Bacteria</taxon>
        <taxon>Pseudomonadati</taxon>
        <taxon>Bacteroidota</taxon>
        <taxon>Flavobacteriia</taxon>
        <taxon>Flavobacteriales</taxon>
        <taxon>Flavobacteriaceae</taxon>
    </lineage>
</organism>
<reference evidence="3" key="1">
    <citation type="journal article" date="2019" name="Int. J. Syst. Evol. Microbiol.">
        <title>The Global Catalogue of Microorganisms (GCM) 10K type strain sequencing project: providing services to taxonomists for standard genome sequencing and annotation.</title>
        <authorList>
            <consortium name="The Broad Institute Genomics Platform"/>
            <consortium name="The Broad Institute Genome Sequencing Center for Infectious Disease"/>
            <person name="Wu L."/>
            <person name="Ma J."/>
        </authorList>
    </citation>
    <scope>NUCLEOTIDE SEQUENCE [LARGE SCALE GENOMIC DNA]</scope>
    <source>
        <strain evidence="3">JCM 17452</strain>
    </source>
</reference>
<name>A0ABP8EED5_9FLAO</name>
<evidence type="ECO:0000313" key="3">
    <source>
        <dbReference type="Proteomes" id="UP001500027"/>
    </source>
</evidence>
<dbReference type="Gene3D" id="3.40.630.30">
    <property type="match status" value="1"/>
</dbReference>
<evidence type="ECO:0000313" key="2">
    <source>
        <dbReference type="EMBL" id="GAA4270483.1"/>
    </source>
</evidence>
<proteinExistence type="predicted"/>
<dbReference type="InterPro" id="IPR016181">
    <property type="entry name" value="Acyl_CoA_acyltransferase"/>
</dbReference>
<sequence>MTEFKKAHSSIHFEIISQLADSIWREHYIPIVGKPQIDYMLDKFQSAEAIKEQVASGFEYFLIYYNETPVGYISIKKEEKALFLSKIYVLSSYRRKKIGKSSMMFVEEKASYYNLENIRLTVNINNINSIKAYEKMGFVNEGPLVTDIGNGFIMDDYQMIKKIKA</sequence>
<comment type="caution">
    <text evidence="2">The sequence shown here is derived from an EMBL/GenBank/DDBJ whole genome shotgun (WGS) entry which is preliminary data.</text>
</comment>
<dbReference type="PROSITE" id="PS51186">
    <property type="entry name" value="GNAT"/>
    <property type="match status" value="1"/>
</dbReference>
<protein>
    <recommendedName>
        <fullName evidence="1">N-acetyltransferase domain-containing protein</fullName>
    </recommendedName>
</protein>
<dbReference type="CDD" id="cd04301">
    <property type="entry name" value="NAT_SF"/>
    <property type="match status" value="1"/>
</dbReference>
<dbReference type="InterPro" id="IPR051556">
    <property type="entry name" value="N-term/lysine_N-AcTrnsfr"/>
</dbReference>
<dbReference type="EMBL" id="BAABAV010000003">
    <property type="protein sequence ID" value="GAA4270483.1"/>
    <property type="molecule type" value="Genomic_DNA"/>
</dbReference>
<dbReference type="Proteomes" id="UP001500027">
    <property type="component" value="Unassembled WGS sequence"/>
</dbReference>
<dbReference type="PANTHER" id="PTHR42919">
    <property type="entry name" value="N-ALPHA-ACETYLTRANSFERASE"/>
    <property type="match status" value="1"/>
</dbReference>
<dbReference type="InterPro" id="IPR000182">
    <property type="entry name" value="GNAT_dom"/>
</dbReference>
<evidence type="ECO:0000259" key="1">
    <source>
        <dbReference type="PROSITE" id="PS51186"/>
    </source>
</evidence>
<dbReference type="PANTHER" id="PTHR42919:SF40">
    <property type="entry name" value="FAMILY ACETYLTRANSFERASE, PUTATIVE-RELATED"/>
    <property type="match status" value="1"/>
</dbReference>
<dbReference type="Pfam" id="PF00583">
    <property type="entry name" value="Acetyltransf_1"/>
    <property type="match status" value="1"/>
</dbReference>
<dbReference type="SUPFAM" id="SSF55729">
    <property type="entry name" value="Acyl-CoA N-acyltransferases (Nat)"/>
    <property type="match status" value="1"/>
</dbReference>
<dbReference type="RefSeq" id="WP_139002861.1">
    <property type="nucleotide sequence ID" value="NZ_BAABAV010000003.1"/>
</dbReference>